<dbReference type="EMBL" id="VSRR010000223">
    <property type="protein sequence ID" value="MPC12573.1"/>
    <property type="molecule type" value="Genomic_DNA"/>
</dbReference>
<dbReference type="AlphaFoldDB" id="A0A5B7CYQ5"/>
<evidence type="ECO:0000313" key="2">
    <source>
        <dbReference type="EMBL" id="MPC12573.1"/>
    </source>
</evidence>
<protein>
    <submittedName>
        <fullName evidence="2">Uncharacterized protein</fullName>
    </submittedName>
</protein>
<reference evidence="2 3" key="1">
    <citation type="submission" date="2019-05" db="EMBL/GenBank/DDBJ databases">
        <title>Another draft genome of Portunus trituberculatus and its Hox gene families provides insights of decapod evolution.</title>
        <authorList>
            <person name="Jeong J.-H."/>
            <person name="Song I."/>
            <person name="Kim S."/>
            <person name="Choi T."/>
            <person name="Kim D."/>
            <person name="Ryu S."/>
            <person name="Kim W."/>
        </authorList>
    </citation>
    <scope>NUCLEOTIDE SEQUENCE [LARGE SCALE GENOMIC DNA]</scope>
    <source>
        <tissue evidence="2">Muscle</tissue>
    </source>
</reference>
<keyword evidence="3" id="KW-1185">Reference proteome</keyword>
<proteinExistence type="predicted"/>
<feature type="compositionally biased region" description="Polar residues" evidence="1">
    <location>
        <begin position="1"/>
        <end position="13"/>
    </location>
</feature>
<comment type="caution">
    <text evidence="2">The sequence shown here is derived from an EMBL/GenBank/DDBJ whole genome shotgun (WGS) entry which is preliminary data.</text>
</comment>
<gene>
    <name evidence="2" type="ORF">E2C01_005272</name>
</gene>
<evidence type="ECO:0000313" key="3">
    <source>
        <dbReference type="Proteomes" id="UP000324222"/>
    </source>
</evidence>
<feature type="region of interest" description="Disordered" evidence="1">
    <location>
        <begin position="1"/>
        <end position="23"/>
    </location>
</feature>
<name>A0A5B7CYQ5_PORTR</name>
<feature type="region of interest" description="Disordered" evidence="1">
    <location>
        <begin position="69"/>
        <end position="119"/>
    </location>
</feature>
<evidence type="ECO:0000256" key="1">
    <source>
        <dbReference type="SAM" id="MobiDB-lite"/>
    </source>
</evidence>
<sequence length="141" mass="15081">MERESTATSSLRTSLPGRYSKASSTKKLWIYDSKYLAGQREAILPRPPPNPLNTDLESMELALNLGQGGQINTRTHSNQRLTCSRGPSPAHRGRQPGGRCEPLPDASTVTSAPPPAPPSCPLLASCTTTTKISVHLSPPPL</sequence>
<dbReference type="Proteomes" id="UP000324222">
    <property type="component" value="Unassembled WGS sequence"/>
</dbReference>
<feature type="compositionally biased region" description="Polar residues" evidence="1">
    <location>
        <begin position="70"/>
        <end position="82"/>
    </location>
</feature>
<accession>A0A5B7CYQ5</accession>
<organism evidence="2 3">
    <name type="scientific">Portunus trituberculatus</name>
    <name type="common">Swimming crab</name>
    <name type="synonym">Neptunus trituberculatus</name>
    <dbReference type="NCBI Taxonomy" id="210409"/>
    <lineage>
        <taxon>Eukaryota</taxon>
        <taxon>Metazoa</taxon>
        <taxon>Ecdysozoa</taxon>
        <taxon>Arthropoda</taxon>
        <taxon>Crustacea</taxon>
        <taxon>Multicrustacea</taxon>
        <taxon>Malacostraca</taxon>
        <taxon>Eumalacostraca</taxon>
        <taxon>Eucarida</taxon>
        <taxon>Decapoda</taxon>
        <taxon>Pleocyemata</taxon>
        <taxon>Brachyura</taxon>
        <taxon>Eubrachyura</taxon>
        <taxon>Portunoidea</taxon>
        <taxon>Portunidae</taxon>
        <taxon>Portuninae</taxon>
        <taxon>Portunus</taxon>
    </lineage>
</organism>